<organism evidence="3 4">
    <name type="scientific">Symbiodinium natans</name>
    <dbReference type="NCBI Taxonomy" id="878477"/>
    <lineage>
        <taxon>Eukaryota</taxon>
        <taxon>Sar</taxon>
        <taxon>Alveolata</taxon>
        <taxon>Dinophyceae</taxon>
        <taxon>Suessiales</taxon>
        <taxon>Symbiodiniaceae</taxon>
        <taxon>Symbiodinium</taxon>
    </lineage>
</organism>
<dbReference type="OrthoDB" id="431987at2759"/>
<comment type="caution">
    <text evidence="3">The sequence shown here is derived from an EMBL/GenBank/DDBJ whole genome shotgun (WGS) entry which is preliminary data.</text>
</comment>
<feature type="compositionally biased region" description="Basic and acidic residues" evidence="1">
    <location>
        <begin position="167"/>
        <end position="199"/>
    </location>
</feature>
<protein>
    <recommendedName>
        <fullName evidence="2">WKF domain-containing protein</fullName>
    </recommendedName>
</protein>
<keyword evidence="4" id="KW-1185">Reference proteome</keyword>
<dbReference type="AlphaFoldDB" id="A0A812TZ63"/>
<dbReference type="InterPro" id="IPR019327">
    <property type="entry name" value="WKF"/>
</dbReference>
<evidence type="ECO:0000313" key="3">
    <source>
        <dbReference type="EMBL" id="CAE7544197.1"/>
    </source>
</evidence>
<reference evidence="3" key="1">
    <citation type="submission" date="2021-02" db="EMBL/GenBank/DDBJ databases">
        <authorList>
            <person name="Dougan E. K."/>
            <person name="Rhodes N."/>
            <person name="Thang M."/>
            <person name="Chan C."/>
        </authorList>
    </citation>
    <scope>NUCLEOTIDE SEQUENCE</scope>
</reference>
<evidence type="ECO:0000313" key="4">
    <source>
        <dbReference type="Proteomes" id="UP000604046"/>
    </source>
</evidence>
<evidence type="ECO:0000256" key="1">
    <source>
        <dbReference type="SAM" id="MobiDB-lite"/>
    </source>
</evidence>
<feature type="compositionally biased region" description="Basic and acidic residues" evidence="1">
    <location>
        <begin position="76"/>
        <end position="86"/>
    </location>
</feature>
<feature type="region of interest" description="Disordered" evidence="1">
    <location>
        <begin position="164"/>
        <end position="201"/>
    </location>
</feature>
<feature type="compositionally biased region" description="Basic and acidic residues" evidence="1">
    <location>
        <begin position="45"/>
        <end position="59"/>
    </location>
</feature>
<name>A0A812TZ63_9DINO</name>
<dbReference type="EMBL" id="CAJNDS010002611">
    <property type="protein sequence ID" value="CAE7544197.1"/>
    <property type="molecule type" value="Genomic_DNA"/>
</dbReference>
<dbReference type="Proteomes" id="UP000604046">
    <property type="component" value="Unassembled WGS sequence"/>
</dbReference>
<evidence type="ECO:0000259" key="2">
    <source>
        <dbReference type="Pfam" id="PF10180"/>
    </source>
</evidence>
<dbReference type="PANTHER" id="PTHR22306:SF2">
    <property type="entry name" value="CHROMOSOME 7 OPEN READING FRAME 50"/>
    <property type="match status" value="1"/>
</dbReference>
<dbReference type="PANTHER" id="PTHR22306">
    <property type="entry name" value="CHROMOSOME 7 OPEN READING FRAME 50"/>
    <property type="match status" value="1"/>
</dbReference>
<proteinExistence type="predicted"/>
<sequence length="220" mass="24979">MSVQYSRKRRNDRMLLSPCLAASVPRLTAWCSKHVAPSSIFATPEVEKEQPVREKKDSPKSQARTKRAKHKRRKPARDNAKTKDPEEASSYLTAWQAHQDVGTPWRFNKATQAWLLRHAYEPELVPKQVFRILLRYLAGLSGVARDRALAEASTLVTLKGSELAKVPTERERSLPGDEPHGDEQEDRRDPSGNEEEAKKCRSRLARARQVLQVLGHSEPT</sequence>
<dbReference type="Pfam" id="PF10180">
    <property type="entry name" value="WKF"/>
    <property type="match status" value="1"/>
</dbReference>
<feature type="domain" description="WKF" evidence="2">
    <location>
        <begin position="90"/>
        <end position="153"/>
    </location>
</feature>
<accession>A0A812TZ63</accession>
<feature type="region of interest" description="Disordered" evidence="1">
    <location>
        <begin position="42"/>
        <end position="89"/>
    </location>
</feature>
<gene>
    <name evidence="3" type="ORF">SNAT2548_LOCUS30523</name>
</gene>
<feature type="compositionally biased region" description="Basic residues" evidence="1">
    <location>
        <begin position="63"/>
        <end position="75"/>
    </location>
</feature>